<organism evidence="3 4">
    <name type="scientific">Xanthomonas boreopolis</name>
    <dbReference type="NCBI Taxonomy" id="86183"/>
    <lineage>
        <taxon>Bacteria</taxon>
        <taxon>Pseudomonadati</taxon>
        <taxon>Pseudomonadota</taxon>
        <taxon>Gammaproteobacteria</taxon>
        <taxon>Lysobacterales</taxon>
        <taxon>Lysobacteraceae</taxon>
        <taxon>Xanthomonas</taxon>
    </lineage>
</organism>
<evidence type="ECO:0000313" key="4">
    <source>
        <dbReference type="Proteomes" id="UP000623958"/>
    </source>
</evidence>
<dbReference type="Proteomes" id="UP000623958">
    <property type="component" value="Unassembled WGS sequence"/>
</dbReference>
<accession>A0A919KL45</accession>
<reference evidence="3" key="2">
    <citation type="submission" date="2020-09" db="EMBL/GenBank/DDBJ databases">
        <authorList>
            <person name="Sun Q."/>
            <person name="Ohkuma M."/>
        </authorList>
    </citation>
    <scope>NUCLEOTIDE SEQUENCE</scope>
    <source>
        <strain evidence="3">JCM 13306</strain>
    </source>
</reference>
<dbReference type="EMBL" id="BNBA01000057">
    <property type="protein sequence ID" value="GHH61347.1"/>
    <property type="molecule type" value="Genomic_DNA"/>
</dbReference>
<comment type="caution">
    <text evidence="3">The sequence shown here is derived from an EMBL/GenBank/DDBJ whole genome shotgun (WGS) entry which is preliminary data.</text>
</comment>
<feature type="compositionally biased region" description="Low complexity" evidence="1">
    <location>
        <begin position="81"/>
        <end position="94"/>
    </location>
</feature>
<keyword evidence="2" id="KW-0472">Membrane</keyword>
<name>A0A919KL45_9XANT</name>
<keyword evidence="4" id="KW-1185">Reference proteome</keyword>
<evidence type="ECO:0000256" key="2">
    <source>
        <dbReference type="SAM" id="Phobius"/>
    </source>
</evidence>
<proteinExistence type="predicted"/>
<keyword evidence="2" id="KW-1133">Transmembrane helix</keyword>
<evidence type="ECO:0000256" key="1">
    <source>
        <dbReference type="SAM" id="MobiDB-lite"/>
    </source>
</evidence>
<dbReference type="RefSeq" id="WP_434030146.1">
    <property type="nucleotide sequence ID" value="NZ_BNBA01000057.1"/>
</dbReference>
<keyword evidence="2" id="KW-0812">Transmembrane</keyword>
<sequence>MPGFLRKAAAVVFVFGLTWAGTIAYWRQSGSTPGGMEILGMLGLLPAGLLGGGWMVRSMATRAAERAAARIAEGEGEGEPARATPNPAAGDATPAATGLAVLGSALRLPDGLEVPVLLSQPVAAPRPGLHPRLKDHDGLPVFAGYVADLPDPSALPPDHAAAPRLRRAMALLEPVLDELLLQVLQALPSLPEAEERVVAGWRQQRPMAVDRTLSVECLVEPEMHEPLRAALHDWLSQQLADAGVDPRRYAVEVVPAYDANRVWERLQRLADEDAGVPRWHLLLSAYSAIDPDVIERWQLQGKLYRNRHPDGRVPGEAAAGVLLANAAAAPAEAPHARLWRPLRAPVAARASVLQRARLGVQLAGEVLEAIALDAQAVDFVVSDAGAQAEQAAEAGQVAHSLCPDLDIPSQCLSLPASTGAIELASPLALLAIAHARQQQTGGAVLVLGVDHPDSRWATVLHPYSSPETHVRPEQAEAA</sequence>
<gene>
    <name evidence="3" type="ORF">GCM10009090_37770</name>
</gene>
<feature type="transmembrane region" description="Helical" evidence="2">
    <location>
        <begin position="36"/>
        <end position="56"/>
    </location>
</feature>
<evidence type="ECO:0000313" key="3">
    <source>
        <dbReference type="EMBL" id="GHH61347.1"/>
    </source>
</evidence>
<reference evidence="3" key="1">
    <citation type="journal article" date="2014" name="Int. J. Syst. Evol. Microbiol.">
        <title>Complete genome sequence of Corynebacterium casei LMG S-19264T (=DSM 44701T), isolated from a smear-ripened cheese.</title>
        <authorList>
            <consortium name="US DOE Joint Genome Institute (JGI-PGF)"/>
            <person name="Walter F."/>
            <person name="Albersmeier A."/>
            <person name="Kalinowski J."/>
            <person name="Ruckert C."/>
        </authorList>
    </citation>
    <scope>NUCLEOTIDE SEQUENCE</scope>
    <source>
        <strain evidence="3">JCM 13306</strain>
    </source>
</reference>
<feature type="region of interest" description="Disordered" evidence="1">
    <location>
        <begin position="71"/>
        <end position="94"/>
    </location>
</feature>
<dbReference type="AlphaFoldDB" id="A0A919KL45"/>
<protein>
    <submittedName>
        <fullName evidence="3">Uncharacterized protein</fullName>
    </submittedName>
</protein>